<keyword evidence="1" id="KW-0677">Repeat</keyword>
<evidence type="ECO:0000256" key="2">
    <source>
        <dbReference type="SAM" id="MobiDB-lite"/>
    </source>
</evidence>
<dbReference type="SMART" id="SM00698">
    <property type="entry name" value="MORN"/>
    <property type="match status" value="7"/>
</dbReference>
<dbReference type="STRING" id="3818.A0A445AS02"/>
<dbReference type="PANTHER" id="PTHR23084:SF267">
    <property type="entry name" value="MORN REPEAT PROTEIN"/>
    <property type="match status" value="1"/>
</dbReference>
<feature type="compositionally biased region" description="Low complexity" evidence="2">
    <location>
        <begin position="127"/>
        <end position="142"/>
    </location>
</feature>
<feature type="transmembrane region" description="Helical" evidence="3">
    <location>
        <begin position="169"/>
        <end position="187"/>
    </location>
</feature>
<evidence type="ECO:0008006" key="6">
    <source>
        <dbReference type="Google" id="ProtNLM"/>
    </source>
</evidence>
<accession>A0A445AS02</accession>
<evidence type="ECO:0000256" key="3">
    <source>
        <dbReference type="SAM" id="Phobius"/>
    </source>
</evidence>
<keyword evidence="5" id="KW-1185">Reference proteome</keyword>
<dbReference type="EMBL" id="SDMP01000011">
    <property type="protein sequence ID" value="RYR29154.1"/>
    <property type="molecule type" value="Genomic_DNA"/>
</dbReference>
<reference evidence="4 5" key="1">
    <citation type="submission" date="2019-01" db="EMBL/GenBank/DDBJ databases">
        <title>Sequencing of cultivated peanut Arachis hypogaea provides insights into genome evolution and oil improvement.</title>
        <authorList>
            <person name="Chen X."/>
        </authorList>
    </citation>
    <scope>NUCLEOTIDE SEQUENCE [LARGE SCALE GENOMIC DNA]</scope>
    <source>
        <strain evidence="5">cv. Fuhuasheng</strain>
        <tissue evidence="4">Leaves</tissue>
    </source>
</reference>
<keyword evidence="3" id="KW-0812">Transmembrane</keyword>
<sequence length="523" mass="58629">MHKHHQKSELQFEEEESLALSTYSSSTLISPPNTKLDPQTQTTSTIFTPPSQTHQFAIQISPFSSSCTHNPPTQQHHDEQESNTTIIPSQHEHQCFFPNMPSSSSSQSPLSSPHKRPIMNTAITNHPSSSSPSPSPSQLSPPRHNRIQDLPFQTTFGAKFQPLKLLTHPHFRFLIFLSIPSLYFLLSNPTHRSFFPLDLFYIIIFSALLLLSLNLALPRLPSIRLFLARSLPTKLSSSFSTSNTHQPVLWSIGSNPRNQKIPSSGFYAQIYSNGDVYEGEFHKGKCSGSGVYHYHMSGRYEGDWVDGRYDGYGVETWARGSRYRGMYRQGLRHGVGIYRSYSGDAYAGEWFNGQCHGFGVHTCNDGSKYVGEFKWGVKHGIGQYHFRNGDFYAGEYFADMMHGFGVYQFQNGHRYEGAWHEGRRQGLGSYTFRNGETQCGHWQNGILDDLKMQNNHTASPCAVDQAKVFNAVNDAHSAAEKAHNLAKVDVGVNKVVASANKAANAARVAAIKAVQNRMHHNNK</sequence>
<keyword evidence="3" id="KW-1133">Transmembrane helix</keyword>
<evidence type="ECO:0000256" key="1">
    <source>
        <dbReference type="ARBA" id="ARBA00022737"/>
    </source>
</evidence>
<feature type="transmembrane region" description="Helical" evidence="3">
    <location>
        <begin position="199"/>
        <end position="217"/>
    </location>
</feature>
<keyword evidence="3" id="KW-0472">Membrane</keyword>
<dbReference type="PANTHER" id="PTHR23084">
    <property type="entry name" value="PHOSPHATIDYLINOSITOL-4-PHOSPHATE 5-KINASE RELATED"/>
    <property type="match status" value="1"/>
</dbReference>
<feature type="compositionally biased region" description="Low complexity" evidence="2">
    <location>
        <begin position="101"/>
        <end position="112"/>
    </location>
</feature>
<dbReference type="SUPFAM" id="SSF82185">
    <property type="entry name" value="Histone H3 K4-specific methyltransferase SET7/9 N-terminal domain"/>
    <property type="match status" value="2"/>
</dbReference>
<protein>
    <recommendedName>
        <fullName evidence="6">Phosphatidylinositol 4-phosphate 5-kinase</fullName>
    </recommendedName>
</protein>
<gene>
    <name evidence="4" type="ORF">Ahy_B01g053477</name>
</gene>
<dbReference type="Proteomes" id="UP000289738">
    <property type="component" value="Chromosome B01"/>
</dbReference>
<dbReference type="FunFam" id="2.20.110.10:FF:000002">
    <property type="entry name" value="Phosphatidylinositol 4-phosphate 5-kinase 8"/>
    <property type="match status" value="3"/>
</dbReference>
<dbReference type="OrthoDB" id="437960at2759"/>
<dbReference type="Gene3D" id="2.20.110.10">
    <property type="entry name" value="Histone H3 K4-specific methyltransferase SET7/9 N-terminal domain"/>
    <property type="match status" value="4"/>
</dbReference>
<dbReference type="Gramene" id="arahy.Tifrunner.gnm2.ann2.Ah11g185800.1">
    <property type="protein sequence ID" value="arahy.Tifrunner.gnm2.ann2.Ah11g185800.1-CDS"/>
    <property type="gene ID" value="arahy.Tifrunner.gnm2.ann2.Ah11g185800"/>
</dbReference>
<organism evidence="4 5">
    <name type="scientific">Arachis hypogaea</name>
    <name type="common">Peanut</name>
    <dbReference type="NCBI Taxonomy" id="3818"/>
    <lineage>
        <taxon>Eukaryota</taxon>
        <taxon>Viridiplantae</taxon>
        <taxon>Streptophyta</taxon>
        <taxon>Embryophyta</taxon>
        <taxon>Tracheophyta</taxon>
        <taxon>Spermatophyta</taxon>
        <taxon>Magnoliopsida</taxon>
        <taxon>eudicotyledons</taxon>
        <taxon>Gunneridae</taxon>
        <taxon>Pentapetalae</taxon>
        <taxon>rosids</taxon>
        <taxon>fabids</taxon>
        <taxon>Fabales</taxon>
        <taxon>Fabaceae</taxon>
        <taxon>Papilionoideae</taxon>
        <taxon>50 kb inversion clade</taxon>
        <taxon>dalbergioids sensu lato</taxon>
        <taxon>Dalbergieae</taxon>
        <taxon>Pterocarpus clade</taxon>
        <taxon>Arachis</taxon>
    </lineage>
</organism>
<feature type="compositionally biased region" description="Low complexity" evidence="2">
    <location>
        <begin position="18"/>
        <end position="30"/>
    </location>
</feature>
<dbReference type="InterPro" id="IPR003409">
    <property type="entry name" value="MORN"/>
</dbReference>
<feature type="region of interest" description="Disordered" evidence="2">
    <location>
        <begin position="63"/>
        <end position="146"/>
    </location>
</feature>
<dbReference type="GO" id="GO:0016020">
    <property type="term" value="C:membrane"/>
    <property type="evidence" value="ECO:0007669"/>
    <property type="project" value="UniProtKB-ARBA"/>
</dbReference>
<feature type="compositionally biased region" description="Polar residues" evidence="2">
    <location>
        <begin position="63"/>
        <end position="74"/>
    </location>
</feature>
<dbReference type="AlphaFoldDB" id="A0A445AS02"/>
<evidence type="ECO:0000313" key="5">
    <source>
        <dbReference type="Proteomes" id="UP000289738"/>
    </source>
</evidence>
<dbReference type="SMR" id="A0A445AS02"/>
<evidence type="ECO:0000313" key="4">
    <source>
        <dbReference type="EMBL" id="RYR29154.1"/>
    </source>
</evidence>
<proteinExistence type="predicted"/>
<name>A0A445AS02_ARAHY</name>
<feature type="compositionally biased region" description="Polar residues" evidence="2">
    <location>
        <begin position="31"/>
        <end position="51"/>
    </location>
</feature>
<comment type="caution">
    <text evidence="4">The sequence shown here is derived from an EMBL/GenBank/DDBJ whole genome shotgun (WGS) entry which is preliminary data.</text>
</comment>
<feature type="region of interest" description="Disordered" evidence="2">
    <location>
        <begin position="1"/>
        <end position="51"/>
    </location>
</feature>
<dbReference type="Pfam" id="PF02493">
    <property type="entry name" value="MORN"/>
    <property type="match status" value="7"/>
</dbReference>